<evidence type="ECO:0000313" key="2">
    <source>
        <dbReference type="EnsemblPlants" id="QL11p021908:mrna"/>
    </source>
</evidence>
<dbReference type="PANTHER" id="PTHR11926">
    <property type="entry name" value="GLUCOSYL/GLUCURONOSYL TRANSFERASES"/>
    <property type="match status" value="1"/>
</dbReference>
<sequence>MVSISADVKPHIFHVSFVNIEYNHKRLLRSTGPNSFDGFSGFNFETIPDGLPHSDADVSQHIPSLAKSLPKTCLVPLCNLITKLNDTSSSNVPPVTTIIADGYNNVQRDEVEKLVIELMDGEKGIEMKNKIMEYKTKAEDATTPGGSLYQNVDKLIAEVLLARNV</sequence>
<dbReference type="GO" id="GO:0080043">
    <property type="term" value="F:quercetin 3-O-glucosyltransferase activity"/>
    <property type="evidence" value="ECO:0007669"/>
    <property type="project" value="TreeGrafter"/>
</dbReference>
<dbReference type="OMA" id="HHCISLM"/>
<dbReference type="EnsemblPlants" id="QL11p021908:mrna">
    <property type="protein sequence ID" value="QL11p021908:mrna"/>
    <property type="gene ID" value="QL11p021908"/>
</dbReference>
<dbReference type="Gramene" id="QL11p021908:mrna">
    <property type="protein sequence ID" value="QL11p021908:mrna"/>
    <property type="gene ID" value="QL11p021908"/>
</dbReference>
<organism evidence="2 3">
    <name type="scientific">Quercus lobata</name>
    <name type="common">Valley oak</name>
    <dbReference type="NCBI Taxonomy" id="97700"/>
    <lineage>
        <taxon>Eukaryota</taxon>
        <taxon>Viridiplantae</taxon>
        <taxon>Streptophyta</taxon>
        <taxon>Embryophyta</taxon>
        <taxon>Tracheophyta</taxon>
        <taxon>Spermatophyta</taxon>
        <taxon>Magnoliopsida</taxon>
        <taxon>eudicotyledons</taxon>
        <taxon>Gunneridae</taxon>
        <taxon>Pentapetalae</taxon>
        <taxon>rosids</taxon>
        <taxon>fabids</taxon>
        <taxon>Fagales</taxon>
        <taxon>Fagaceae</taxon>
        <taxon>Quercus</taxon>
    </lineage>
</organism>
<proteinExistence type="inferred from homology"/>
<dbReference type="AlphaFoldDB" id="A0A7N2MWD8"/>
<dbReference type="GO" id="GO:0080044">
    <property type="term" value="F:quercetin 7-O-glucosyltransferase activity"/>
    <property type="evidence" value="ECO:0007669"/>
    <property type="project" value="TreeGrafter"/>
</dbReference>
<comment type="similarity">
    <text evidence="1">Belongs to the UDP-glycosyltransferase family.</text>
</comment>
<dbReference type="SUPFAM" id="SSF53756">
    <property type="entry name" value="UDP-Glycosyltransferase/glycogen phosphorylase"/>
    <property type="match status" value="2"/>
</dbReference>
<evidence type="ECO:0000313" key="3">
    <source>
        <dbReference type="Proteomes" id="UP000594261"/>
    </source>
</evidence>
<evidence type="ECO:0000256" key="1">
    <source>
        <dbReference type="ARBA" id="ARBA00009995"/>
    </source>
</evidence>
<reference evidence="2 3" key="1">
    <citation type="journal article" date="2016" name="G3 (Bethesda)">
        <title>First Draft Assembly and Annotation of the Genome of a California Endemic Oak Quercus lobata Nee (Fagaceae).</title>
        <authorList>
            <person name="Sork V.L."/>
            <person name="Fitz-Gibbon S.T."/>
            <person name="Puiu D."/>
            <person name="Crepeau M."/>
            <person name="Gugger P.F."/>
            <person name="Sherman R."/>
            <person name="Stevens K."/>
            <person name="Langley C.H."/>
            <person name="Pellegrini M."/>
            <person name="Salzberg S.L."/>
        </authorList>
    </citation>
    <scope>NUCLEOTIDE SEQUENCE [LARGE SCALE GENOMIC DNA]</scope>
    <source>
        <strain evidence="2 3">cv. SW786</strain>
    </source>
</reference>
<dbReference type="Gene3D" id="3.40.50.2000">
    <property type="entry name" value="Glycogen Phosphorylase B"/>
    <property type="match status" value="3"/>
</dbReference>
<accession>A0A7N2MWD8</accession>
<name>A0A7N2MWD8_QUELO</name>
<dbReference type="Proteomes" id="UP000594261">
    <property type="component" value="Chromosome 11"/>
</dbReference>
<reference evidence="2" key="2">
    <citation type="submission" date="2021-01" db="UniProtKB">
        <authorList>
            <consortium name="EnsemblPlants"/>
        </authorList>
    </citation>
    <scope>IDENTIFICATION</scope>
</reference>
<dbReference type="EMBL" id="LRBV02000011">
    <property type="status" value="NOT_ANNOTATED_CDS"/>
    <property type="molecule type" value="Genomic_DNA"/>
</dbReference>
<protein>
    <submittedName>
        <fullName evidence="2">Uncharacterized protein</fullName>
    </submittedName>
</protein>
<dbReference type="InParanoid" id="A0A7N2MWD8"/>
<keyword evidence="3" id="KW-1185">Reference proteome</keyword>
<dbReference type="PANTHER" id="PTHR11926:SF1498">
    <property type="entry name" value="GLYCOSYLTRANSFERASE"/>
    <property type="match status" value="1"/>
</dbReference>